<dbReference type="KEGG" id="evi:Echvi_1225"/>
<dbReference type="PATRIC" id="fig|926556.3.peg.1301"/>
<dbReference type="STRING" id="926556.Echvi_1225"/>
<feature type="compositionally biased region" description="Basic and acidic residues" evidence="2">
    <location>
        <begin position="42"/>
        <end position="55"/>
    </location>
</feature>
<dbReference type="SUPFAM" id="SSF51445">
    <property type="entry name" value="(Trans)glycosidases"/>
    <property type="match status" value="1"/>
</dbReference>
<dbReference type="InterPro" id="IPR017853">
    <property type="entry name" value="GH"/>
</dbReference>
<dbReference type="InterPro" id="IPR003790">
    <property type="entry name" value="GHL10"/>
</dbReference>
<keyword evidence="6" id="KW-1185">Reference proteome</keyword>
<dbReference type="Proteomes" id="UP000010796">
    <property type="component" value="Chromosome"/>
</dbReference>
<dbReference type="PANTHER" id="PTHR43405">
    <property type="entry name" value="GLYCOSYL HYDROLASE DIGH"/>
    <property type="match status" value="1"/>
</dbReference>
<evidence type="ECO:0000313" key="6">
    <source>
        <dbReference type="Proteomes" id="UP000010796"/>
    </source>
</evidence>
<dbReference type="RefSeq" id="WP_015265060.1">
    <property type="nucleotide sequence ID" value="NC_019904.1"/>
</dbReference>
<dbReference type="PROSITE" id="PS51257">
    <property type="entry name" value="PROKAR_LIPOPROTEIN"/>
    <property type="match status" value="1"/>
</dbReference>
<feature type="domain" description="Glycosyl hydrolase-like 10" evidence="4">
    <location>
        <begin position="72"/>
        <end position="388"/>
    </location>
</feature>
<keyword evidence="1 3" id="KW-0732">Signal</keyword>
<dbReference type="eggNOG" id="COG1649">
    <property type="taxonomic scope" value="Bacteria"/>
</dbReference>
<reference evidence="6" key="1">
    <citation type="submission" date="2012-02" db="EMBL/GenBank/DDBJ databases">
        <title>The complete genome of Echinicola vietnamensis DSM 17526.</title>
        <authorList>
            <person name="Lucas S."/>
            <person name="Copeland A."/>
            <person name="Lapidus A."/>
            <person name="Glavina del Rio T."/>
            <person name="Dalin E."/>
            <person name="Tice H."/>
            <person name="Bruce D."/>
            <person name="Goodwin L."/>
            <person name="Pitluck S."/>
            <person name="Peters L."/>
            <person name="Ovchinnikova G."/>
            <person name="Teshima H."/>
            <person name="Kyrpides N."/>
            <person name="Mavromatis K."/>
            <person name="Ivanova N."/>
            <person name="Brettin T."/>
            <person name="Detter J.C."/>
            <person name="Han C."/>
            <person name="Larimer F."/>
            <person name="Land M."/>
            <person name="Hauser L."/>
            <person name="Markowitz V."/>
            <person name="Cheng J.-F."/>
            <person name="Hugenholtz P."/>
            <person name="Woyke T."/>
            <person name="Wu D."/>
            <person name="Brambilla E."/>
            <person name="Klenk H.-P."/>
            <person name="Eisen J.A."/>
        </authorList>
    </citation>
    <scope>NUCLEOTIDE SEQUENCE [LARGE SCALE GENOMIC DNA]</scope>
    <source>
        <strain evidence="6">DSM 17526 / LMG 23754 / KMM 6221</strain>
    </source>
</reference>
<feature type="region of interest" description="Disordered" evidence="2">
    <location>
        <begin position="26"/>
        <end position="60"/>
    </location>
</feature>
<organism evidence="5 6">
    <name type="scientific">Echinicola vietnamensis (strain DSM 17526 / LMG 23754 / KMM 6221)</name>
    <dbReference type="NCBI Taxonomy" id="926556"/>
    <lineage>
        <taxon>Bacteria</taxon>
        <taxon>Pseudomonadati</taxon>
        <taxon>Bacteroidota</taxon>
        <taxon>Cytophagia</taxon>
        <taxon>Cytophagales</taxon>
        <taxon>Cyclobacteriaceae</taxon>
        <taxon>Echinicola</taxon>
    </lineage>
</organism>
<proteinExistence type="predicted"/>
<dbReference type="AlphaFoldDB" id="L0FXM7"/>
<feature type="compositionally biased region" description="Pro residues" evidence="2">
    <location>
        <begin position="31"/>
        <end position="41"/>
    </location>
</feature>
<protein>
    <recommendedName>
        <fullName evidence="4">Glycosyl hydrolase-like 10 domain-containing protein</fullName>
    </recommendedName>
</protein>
<dbReference type="Pfam" id="PF02638">
    <property type="entry name" value="GHL10"/>
    <property type="match status" value="1"/>
</dbReference>
<feature type="signal peptide" evidence="3">
    <location>
        <begin position="1"/>
        <end position="21"/>
    </location>
</feature>
<name>L0FXM7_ECHVK</name>
<evidence type="ECO:0000256" key="2">
    <source>
        <dbReference type="SAM" id="MobiDB-lite"/>
    </source>
</evidence>
<gene>
    <name evidence="5" type="ordered locus">Echvi_1225</name>
</gene>
<evidence type="ECO:0000256" key="1">
    <source>
        <dbReference type="ARBA" id="ARBA00022729"/>
    </source>
</evidence>
<dbReference type="EMBL" id="CP003346">
    <property type="protein sequence ID" value="AGA77496.1"/>
    <property type="molecule type" value="Genomic_DNA"/>
</dbReference>
<accession>L0FXM7</accession>
<dbReference type="HOGENOM" id="CLU_019247_2_1_10"/>
<dbReference type="PANTHER" id="PTHR43405:SF1">
    <property type="entry name" value="GLYCOSYL HYDROLASE DIGH"/>
    <property type="match status" value="1"/>
</dbReference>
<dbReference type="OrthoDB" id="9773203at2"/>
<evidence type="ECO:0000259" key="4">
    <source>
        <dbReference type="Pfam" id="PF02638"/>
    </source>
</evidence>
<evidence type="ECO:0000313" key="5">
    <source>
        <dbReference type="EMBL" id="AGA77496.1"/>
    </source>
</evidence>
<sequence>MKRTIRFYGIISLVLIMASCAGSKKVSQAPSPSPVPSAPPEARPEKPVVPDERPKGASQPEVLPMFAAPEREMRGVWIATVANIDWPSSGTDSFEQQQRDFIQILDFYKQRNFNAVFVQVRAAGDAFYPSKLAPWSRYLTGKEGKAPATLMDPLKWMVQVAHERGMEFHAWLNPYRASFNLNVDELSPAHDYHRHPEWMVKYGTKLYYNPGLPAVREHLVKVVEEVTRHYDVDGIHFDDYFYPYKIKGVDFDDKAAYRQYGQNQSLADWRRANVDKLIQAVSKTIKAAKPWVQFGVSPFGVWRNASQDPRGSDTKAGHTNYDDLYADPLVWMKNGWVDYIAPQIYWSMDFPAASYKTLINWWSENAHGTKVYVGNASYKIRSDADESWNSSFEIPNQVAMGRNVPGIAGNVFFRAKSMMGNNRDVANLLLQNNYAAPVLTPALQVSSGVMQNLVPAVDSTHLSDRGLQLKIANAYLSEAVVLFGFSPNGKWQLIESQRTSASIDGETFVFDSFMIPNFQYLAVGFKGNYGELSQMKIWKP</sequence>
<evidence type="ECO:0000256" key="3">
    <source>
        <dbReference type="SAM" id="SignalP"/>
    </source>
</evidence>
<dbReference type="Gene3D" id="3.20.20.80">
    <property type="entry name" value="Glycosidases"/>
    <property type="match status" value="1"/>
</dbReference>
<feature type="chain" id="PRO_5003941979" description="Glycosyl hydrolase-like 10 domain-containing protein" evidence="3">
    <location>
        <begin position="22"/>
        <end position="540"/>
    </location>
</feature>
<dbReference type="InterPro" id="IPR052177">
    <property type="entry name" value="Divisome_Glycosyl_Hydrolase"/>
</dbReference>